<sequence length="672" mass="78685">MPKIAANASKYLNIFYQYQILKTLNCCKLKENKNYNIYIFNVKMVNDYCIKEFTNIFEKPVNLENLEVDLPYNCFSGPIPESILNSLKKLKSFRPKRVENIDKRHNNNNNNNKLSSNKEISNNCKTDDNKNIEKKQFLLNYSQKNIIQVFSSSNDNTSQNLINNNMSNHLITPLNNNNYLKPPVSVINNSNINDINNTTYSISNNLKTSSSSNYNLKPSAPVFNDTDIILNATAPPETLYYSNYDLAKNYHRKKSLTKVILEFCIFNNNFILKLLSINKNKTPMSKNAFYELIRNEKGKFEIKEWYYKLLNKQKYMQIEYIYSYEDRNNNVNNIQNYYKEFVLFIHDLQTWTINRLVNSFSKHISNINNIIHDISKHFIPKVESYFIIRINYEDPNTHLKLNKLITEKLSVSKIKWGSINTYIVAHHSLTYVLIDWNSEKRDVPLAQLKTTNDFISPSPSKTFKWSREVSKEFNSNNLFIDKMLSKFVQTSNKVEDSIKACIPSNLHGSLFHCPHCPHCPHYIKKLFHEKHIIYTKIKKFPINHDTSNISEFLNLCKPSYSTSPPLDIIKDNNDSLLFFKEDTLRRFAEHYELLVSNVTSHSLNKEFLENKLGFPPPDSFEWNINILITISEIYETVSSLKNNKTPDPDGIPSEFFKAFFCEYFSNNNQPNN</sequence>
<reference evidence="2 3" key="2">
    <citation type="submission" date="2016-08" db="EMBL/GenBank/DDBJ databases">
        <title>Pervasive Adenine N6-methylation of Active Genes in Fungi.</title>
        <authorList>
            <consortium name="DOE Joint Genome Institute"/>
            <person name="Mondo S.J."/>
            <person name="Dannebaum R.O."/>
            <person name="Kuo R.C."/>
            <person name="Labutti K."/>
            <person name="Haridas S."/>
            <person name="Kuo A."/>
            <person name="Salamov A."/>
            <person name="Ahrendt S.R."/>
            <person name="Lipzen A."/>
            <person name="Sullivan W."/>
            <person name="Andreopoulos W.B."/>
            <person name="Clum A."/>
            <person name="Lindquist E."/>
            <person name="Daum C."/>
            <person name="Ramamoorthy G.K."/>
            <person name="Gryganskyi A."/>
            <person name="Culley D."/>
            <person name="Magnuson J.K."/>
            <person name="James T.Y."/>
            <person name="O'Malley M.A."/>
            <person name="Stajich J.E."/>
            <person name="Spatafora J.W."/>
            <person name="Visel A."/>
            <person name="Grigoriev I.V."/>
        </authorList>
    </citation>
    <scope>NUCLEOTIDE SEQUENCE [LARGE SCALE GENOMIC DNA]</scope>
    <source>
        <strain evidence="2 3">S4</strain>
    </source>
</reference>
<proteinExistence type="predicted"/>
<accession>A0A1Y1V7E1</accession>
<name>A0A1Y1V7E1_9FUNG</name>
<protein>
    <submittedName>
        <fullName evidence="2">Uncharacterized protein</fullName>
    </submittedName>
</protein>
<organism evidence="2 3">
    <name type="scientific">Anaeromyces robustus</name>
    <dbReference type="NCBI Taxonomy" id="1754192"/>
    <lineage>
        <taxon>Eukaryota</taxon>
        <taxon>Fungi</taxon>
        <taxon>Fungi incertae sedis</taxon>
        <taxon>Chytridiomycota</taxon>
        <taxon>Chytridiomycota incertae sedis</taxon>
        <taxon>Neocallimastigomycetes</taxon>
        <taxon>Neocallimastigales</taxon>
        <taxon>Neocallimastigaceae</taxon>
        <taxon>Anaeromyces</taxon>
    </lineage>
</organism>
<dbReference type="OrthoDB" id="416119at2759"/>
<dbReference type="AlphaFoldDB" id="A0A1Y1V7E1"/>
<feature type="region of interest" description="Disordered" evidence="1">
    <location>
        <begin position="99"/>
        <end position="127"/>
    </location>
</feature>
<evidence type="ECO:0000256" key="1">
    <source>
        <dbReference type="SAM" id="MobiDB-lite"/>
    </source>
</evidence>
<reference evidence="2 3" key="1">
    <citation type="submission" date="2016-08" db="EMBL/GenBank/DDBJ databases">
        <title>A Parts List for Fungal Cellulosomes Revealed by Comparative Genomics.</title>
        <authorList>
            <consortium name="DOE Joint Genome Institute"/>
            <person name="Haitjema C.H."/>
            <person name="Gilmore S.P."/>
            <person name="Henske J.K."/>
            <person name="Solomon K.V."/>
            <person name="De Groot R."/>
            <person name="Kuo A."/>
            <person name="Mondo S.J."/>
            <person name="Salamov A.A."/>
            <person name="Labutti K."/>
            <person name="Zhao Z."/>
            <person name="Chiniquy J."/>
            <person name="Barry K."/>
            <person name="Brewer H.M."/>
            <person name="Purvine S.O."/>
            <person name="Wright A.T."/>
            <person name="Boxma B."/>
            <person name="Van Alen T."/>
            <person name="Hackstein J.H."/>
            <person name="Baker S.E."/>
            <person name="Grigoriev I.V."/>
            <person name="O'Malley M.A."/>
        </authorList>
    </citation>
    <scope>NUCLEOTIDE SEQUENCE [LARGE SCALE GENOMIC DNA]</scope>
    <source>
        <strain evidence="2 3">S4</strain>
    </source>
</reference>
<dbReference type="Proteomes" id="UP000193944">
    <property type="component" value="Unassembled WGS sequence"/>
</dbReference>
<gene>
    <name evidence="2" type="ORF">BCR32DRAFT_288186</name>
</gene>
<evidence type="ECO:0000313" key="3">
    <source>
        <dbReference type="Proteomes" id="UP000193944"/>
    </source>
</evidence>
<keyword evidence="3" id="KW-1185">Reference proteome</keyword>
<feature type="compositionally biased region" description="Low complexity" evidence="1">
    <location>
        <begin position="107"/>
        <end position="123"/>
    </location>
</feature>
<dbReference type="EMBL" id="MCFG01000744">
    <property type="protein sequence ID" value="ORX49205.1"/>
    <property type="molecule type" value="Genomic_DNA"/>
</dbReference>
<comment type="caution">
    <text evidence="2">The sequence shown here is derived from an EMBL/GenBank/DDBJ whole genome shotgun (WGS) entry which is preliminary data.</text>
</comment>
<evidence type="ECO:0000313" key="2">
    <source>
        <dbReference type="EMBL" id="ORX49205.1"/>
    </source>
</evidence>